<dbReference type="AlphaFoldDB" id="A0A8B7Y6D8"/>
<accession>A0A8B7Y6D8</accession>
<feature type="compositionally biased region" description="Basic and acidic residues" evidence="1">
    <location>
        <begin position="95"/>
        <end position="112"/>
    </location>
</feature>
<dbReference type="KEGG" id="aplc:110978252"/>
<evidence type="ECO:0000259" key="2">
    <source>
        <dbReference type="PROSITE" id="PS50017"/>
    </source>
</evidence>
<organism evidence="3 4">
    <name type="scientific">Acanthaster planci</name>
    <name type="common">Crown-of-thorns starfish</name>
    <dbReference type="NCBI Taxonomy" id="133434"/>
    <lineage>
        <taxon>Eukaryota</taxon>
        <taxon>Metazoa</taxon>
        <taxon>Echinodermata</taxon>
        <taxon>Eleutherozoa</taxon>
        <taxon>Asterozoa</taxon>
        <taxon>Asteroidea</taxon>
        <taxon>Valvatacea</taxon>
        <taxon>Valvatida</taxon>
        <taxon>Acanthasteridae</taxon>
        <taxon>Acanthaster</taxon>
    </lineage>
</organism>
<gene>
    <name evidence="4" type="primary">LOC110978252</name>
</gene>
<name>A0A8B7Y6D8_ACAPL</name>
<evidence type="ECO:0000313" key="3">
    <source>
        <dbReference type="Proteomes" id="UP000694845"/>
    </source>
</evidence>
<feature type="region of interest" description="Disordered" evidence="1">
    <location>
        <begin position="89"/>
        <end position="127"/>
    </location>
</feature>
<evidence type="ECO:0000313" key="4">
    <source>
        <dbReference type="RefSeq" id="XP_022088773.1"/>
    </source>
</evidence>
<dbReference type="Proteomes" id="UP000694845">
    <property type="component" value="Unplaced"/>
</dbReference>
<dbReference type="RefSeq" id="XP_022088773.1">
    <property type="nucleotide sequence ID" value="XM_022233081.1"/>
</dbReference>
<dbReference type="PROSITE" id="PS50017">
    <property type="entry name" value="DEATH_DOMAIN"/>
    <property type="match status" value="1"/>
</dbReference>
<dbReference type="CDD" id="cd01670">
    <property type="entry name" value="Death"/>
    <property type="match status" value="1"/>
</dbReference>
<sequence length="272" mass="30848">MLLLWKRNFREYATPERLARALEEIGRNKSQGKTEDGKACFRAKTFRSEWPDQQRQLQDCKTARQDQPRLRSSPQSYLSSTVQVRGLPFPIQERNISDRSQLRSDKSLKDGRFVSSQGKESRRKTFTSVPGKITLDVDIQRMAVKNIPLTSKKAENSFESDEVPSIVLPPSISNMSGDTVTGAESLANHPRAGQQRRVKCRCSVHRCKEPQEGNTEEGNVDTKDPFDNLLKGLQDPFFKRLMETSSEVDAAVDQLEKMKGVFVDETKLMPLA</sequence>
<reference evidence="4" key="1">
    <citation type="submission" date="2025-08" db="UniProtKB">
        <authorList>
            <consortium name="RefSeq"/>
        </authorList>
    </citation>
    <scope>IDENTIFICATION</scope>
</reference>
<evidence type="ECO:0000256" key="1">
    <source>
        <dbReference type="SAM" id="MobiDB-lite"/>
    </source>
</evidence>
<proteinExistence type="predicted"/>
<dbReference type="InterPro" id="IPR000488">
    <property type="entry name" value="Death_dom"/>
</dbReference>
<keyword evidence="3" id="KW-1185">Reference proteome</keyword>
<dbReference type="GeneID" id="110978252"/>
<dbReference type="GO" id="GO:0007165">
    <property type="term" value="P:signal transduction"/>
    <property type="evidence" value="ECO:0007669"/>
    <property type="project" value="InterPro"/>
</dbReference>
<dbReference type="OMA" id="TKDPFDN"/>
<dbReference type="OrthoDB" id="10024602at2759"/>
<feature type="domain" description="Death" evidence="2">
    <location>
        <begin position="1"/>
        <end position="27"/>
    </location>
</feature>
<protein>
    <submittedName>
        <fullName evidence="4">Uncharacterized protein LOC110978252</fullName>
    </submittedName>
</protein>